<dbReference type="STRING" id="913774.A0A0C3H9V8"/>
<dbReference type="AlphaFoldDB" id="A0A0C3H9V8"/>
<evidence type="ECO:0000313" key="2">
    <source>
        <dbReference type="Proteomes" id="UP000054321"/>
    </source>
</evidence>
<dbReference type="HOGENOM" id="CLU_010595_2_3_1"/>
<evidence type="ECO:0008006" key="3">
    <source>
        <dbReference type="Google" id="ProtNLM"/>
    </source>
</evidence>
<dbReference type="EMBL" id="KN832879">
    <property type="protein sequence ID" value="KIM99106.1"/>
    <property type="molecule type" value="Genomic_DNA"/>
</dbReference>
<dbReference type="Gene3D" id="3.40.50.150">
    <property type="entry name" value="Vaccinia Virus protein VP39"/>
    <property type="match status" value="1"/>
</dbReference>
<organism evidence="1 2">
    <name type="scientific">Oidiodendron maius (strain Zn)</name>
    <dbReference type="NCBI Taxonomy" id="913774"/>
    <lineage>
        <taxon>Eukaryota</taxon>
        <taxon>Fungi</taxon>
        <taxon>Dikarya</taxon>
        <taxon>Ascomycota</taxon>
        <taxon>Pezizomycotina</taxon>
        <taxon>Leotiomycetes</taxon>
        <taxon>Leotiomycetes incertae sedis</taxon>
        <taxon>Myxotrichaceae</taxon>
        <taxon>Oidiodendron</taxon>
    </lineage>
</organism>
<dbReference type="OrthoDB" id="2013972at2759"/>
<dbReference type="Pfam" id="PF13489">
    <property type="entry name" value="Methyltransf_23"/>
    <property type="match status" value="1"/>
</dbReference>
<reference evidence="2" key="2">
    <citation type="submission" date="2015-01" db="EMBL/GenBank/DDBJ databases">
        <title>Evolutionary Origins and Diversification of the Mycorrhizal Mutualists.</title>
        <authorList>
            <consortium name="DOE Joint Genome Institute"/>
            <consortium name="Mycorrhizal Genomics Consortium"/>
            <person name="Kohler A."/>
            <person name="Kuo A."/>
            <person name="Nagy L.G."/>
            <person name="Floudas D."/>
            <person name="Copeland A."/>
            <person name="Barry K.W."/>
            <person name="Cichocki N."/>
            <person name="Veneault-Fourrey C."/>
            <person name="LaButti K."/>
            <person name="Lindquist E.A."/>
            <person name="Lipzen A."/>
            <person name="Lundell T."/>
            <person name="Morin E."/>
            <person name="Murat C."/>
            <person name="Riley R."/>
            <person name="Ohm R."/>
            <person name="Sun H."/>
            <person name="Tunlid A."/>
            <person name="Henrissat B."/>
            <person name="Grigoriev I.V."/>
            <person name="Hibbett D.S."/>
            <person name="Martin F."/>
        </authorList>
    </citation>
    <scope>NUCLEOTIDE SEQUENCE [LARGE SCALE GENOMIC DNA]</scope>
    <source>
        <strain evidence="2">Zn</strain>
    </source>
</reference>
<protein>
    <recommendedName>
        <fullName evidence="3">Methyltransferase domain-containing protein</fullName>
    </recommendedName>
</protein>
<name>A0A0C3H9V8_OIDMZ</name>
<gene>
    <name evidence="1" type="ORF">OIDMADRAFT_104940</name>
</gene>
<dbReference type="SUPFAM" id="SSF53335">
    <property type="entry name" value="S-adenosyl-L-methionine-dependent methyltransferases"/>
    <property type="match status" value="1"/>
</dbReference>
<dbReference type="PANTHER" id="PTHR43591:SF10">
    <property type="entry name" value="ABC TRANSMEMBRANE TYPE-1 DOMAIN-CONTAINING PROTEIN-RELATED"/>
    <property type="match status" value="1"/>
</dbReference>
<sequence length="323" mass="37219">MMTGEQQVIPDEDEGIDDLSTVASSTVSIRSSIMQYPVEHGRQYHAYKDGVYTRPNDDAELDRLDLMHAMMYILYDGKLHLAPIHNSHRVLDVGAGSGIWCIDFADIYASAEILGVDLSANLPTFVPPNVRFEVDDLEDDWTFAYPFDYIHSRYMAGSIKDWPRLMQQCFENIRPGGWVEFQDFDIDYYSQDGSLSKTHAMRRWLDIAYGAEENTQRSLRPGPKIEGWVRDAGFTNVQVVKNVLPLGTWPKDPKLKMIGRYNWIQLYEGLQAMSLRLFTRFLGWAPEDVEMLLLEVRKDLRDPKIHAMFDHYTVWGQRPAAAQ</sequence>
<keyword evidence="2" id="KW-1185">Reference proteome</keyword>
<dbReference type="InterPro" id="IPR029063">
    <property type="entry name" value="SAM-dependent_MTases_sf"/>
</dbReference>
<dbReference type="Proteomes" id="UP000054321">
    <property type="component" value="Unassembled WGS sequence"/>
</dbReference>
<proteinExistence type="predicted"/>
<reference evidence="1 2" key="1">
    <citation type="submission" date="2014-04" db="EMBL/GenBank/DDBJ databases">
        <authorList>
            <consortium name="DOE Joint Genome Institute"/>
            <person name="Kuo A."/>
            <person name="Martino E."/>
            <person name="Perotto S."/>
            <person name="Kohler A."/>
            <person name="Nagy L.G."/>
            <person name="Floudas D."/>
            <person name="Copeland A."/>
            <person name="Barry K.W."/>
            <person name="Cichocki N."/>
            <person name="Veneault-Fourrey C."/>
            <person name="LaButti K."/>
            <person name="Lindquist E.A."/>
            <person name="Lipzen A."/>
            <person name="Lundell T."/>
            <person name="Morin E."/>
            <person name="Murat C."/>
            <person name="Sun H."/>
            <person name="Tunlid A."/>
            <person name="Henrissat B."/>
            <person name="Grigoriev I.V."/>
            <person name="Hibbett D.S."/>
            <person name="Martin F."/>
            <person name="Nordberg H.P."/>
            <person name="Cantor M.N."/>
            <person name="Hua S.X."/>
        </authorList>
    </citation>
    <scope>NUCLEOTIDE SEQUENCE [LARGE SCALE GENOMIC DNA]</scope>
    <source>
        <strain evidence="1 2">Zn</strain>
    </source>
</reference>
<dbReference type="GO" id="GO:0008168">
    <property type="term" value="F:methyltransferase activity"/>
    <property type="evidence" value="ECO:0007669"/>
    <property type="project" value="TreeGrafter"/>
</dbReference>
<evidence type="ECO:0000313" key="1">
    <source>
        <dbReference type="EMBL" id="KIM99106.1"/>
    </source>
</evidence>
<dbReference type="CDD" id="cd02440">
    <property type="entry name" value="AdoMet_MTases"/>
    <property type="match status" value="1"/>
</dbReference>
<dbReference type="PANTHER" id="PTHR43591">
    <property type="entry name" value="METHYLTRANSFERASE"/>
    <property type="match status" value="1"/>
</dbReference>
<accession>A0A0C3H9V8</accession>
<dbReference type="InParanoid" id="A0A0C3H9V8"/>